<dbReference type="InterPro" id="IPR001173">
    <property type="entry name" value="Glyco_trans_2-like"/>
</dbReference>
<dbReference type="SUPFAM" id="SSF53448">
    <property type="entry name" value="Nucleotide-diphospho-sugar transferases"/>
    <property type="match status" value="1"/>
</dbReference>
<dbReference type="Pfam" id="PF00535">
    <property type="entry name" value="Glycos_transf_2"/>
    <property type="match status" value="1"/>
</dbReference>
<dbReference type="InParanoid" id="B4D9F0"/>
<accession>B4D9F0</accession>
<reference evidence="2 3" key="1">
    <citation type="journal article" date="2011" name="J. Bacteriol.">
        <title>Genome sequence of Chthoniobacter flavus Ellin428, an aerobic heterotrophic soil bacterium.</title>
        <authorList>
            <person name="Kant R."/>
            <person name="van Passel M.W."/>
            <person name="Palva A."/>
            <person name="Lucas S."/>
            <person name="Lapidus A."/>
            <person name="Glavina Del Rio T."/>
            <person name="Dalin E."/>
            <person name="Tice H."/>
            <person name="Bruce D."/>
            <person name="Goodwin L."/>
            <person name="Pitluck S."/>
            <person name="Larimer F.W."/>
            <person name="Land M.L."/>
            <person name="Hauser L."/>
            <person name="Sangwan P."/>
            <person name="de Vos W.M."/>
            <person name="Janssen P.H."/>
            <person name="Smidt H."/>
        </authorList>
    </citation>
    <scope>NUCLEOTIDE SEQUENCE [LARGE SCALE GENOMIC DNA]</scope>
    <source>
        <strain evidence="2 3">Ellin428</strain>
    </source>
</reference>
<gene>
    <name evidence="2" type="ORF">CfE428DRAFT_5540</name>
</gene>
<evidence type="ECO:0000313" key="2">
    <source>
        <dbReference type="EMBL" id="EDY16911.1"/>
    </source>
</evidence>
<dbReference type="GO" id="GO:0016740">
    <property type="term" value="F:transferase activity"/>
    <property type="evidence" value="ECO:0007669"/>
    <property type="project" value="UniProtKB-KW"/>
</dbReference>
<dbReference type="Proteomes" id="UP000005824">
    <property type="component" value="Unassembled WGS sequence"/>
</dbReference>
<comment type="caution">
    <text evidence="2">The sequence shown here is derived from an EMBL/GenBank/DDBJ whole genome shotgun (WGS) entry which is preliminary data.</text>
</comment>
<proteinExistence type="predicted"/>
<feature type="domain" description="Glycosyltransferase 2-like" evidence="1">
    <location>
        <begin position="25"/>
        <end position="171"/>
    </location>
</feature>
<name>B4D9F0_9BACT</name>
<evidence type="ECO:0000259" key="1">
    <source>
        <dbReference type="Pfam" id="PF00535"/>
    </source>
</evidence>
<dbReference type="EMBL" id="ABVL01000026">
    <property type="protein sequence ID" value="EDY16911.1"/>
    <property type="molecule type" value="Genomic_DNA"/>
</dbReference>
<dbReference type="STRING" id="497964.CfE428DRAFT_5540"/>
<sequence>MEPISTRKLTISILTFDDFDGLYFTIQAIRLFHPEVAEEIEFLVMDNHPSSAHGAAVARFTKWIAGQPVRYVPVTDGVGSVLKYRAFDLAATPYVLGLDSHVLLAPGALRKLIDFFEAGRDGGNLLQGPLQYDDLRHQSTHFDPVWRSQMLGIWASAWRCGCGGMFSTRREETPPPHGTLACHSLKTGERITRCQCERVLPSIAWCGHEKHLEAAGFAPALTSEGPFEIPAQGMGVFACRRDAWVGFNPRFSGFGGEECYIHEKFRQAGKSTLCLPFLRWVHRFERPAGVPYRLQTEDRVRNYLIGHAELRLDPAPVLEHFANALPRERLDVLQKEAAPSPEEGAVAVASSTLPFWIGSEIAGPAAGVVG</sequence>
<dbReference type="AlphaFoldDB" id="B4D9F0"/>
<dbReference type="eggNOG" id="COG0463">
    <property type="taxonomic scope" value="Bacteria"/>
</dbReference>
<keyword evidence="3" id="KW-1185">Reference proteome</keyword>
<evidence type="ECO:0000313" key="3">
    <source>
        <dbReference type="Proteomes" id="UP000005824"/>
    </source>
</evidence>
<dbReference type="Gene3D" id="3.90.550.10">
    <property type="entry name" value="Spore Coat Polysaccharide Biosynthesis Protein SpsA, Chain A"/>
    <property type="match status" value="1"/>
</dbReference>
<organism evidence="2 3">
    <name type="scientific">Chthoniobacter flavus Ellin428</name>
    <dbReference type="NCBI Taxonomy" id="497964"/>
    <lineage>
        <taxon>Bacteria</taxon>
        <taxon>Pseudomonadati</taxon>
        <taxon>Verrucomicrobiota</taxon>
        <taxon>Spartobacteria</taxon>
        <taxon>Chthoniobacterales</taxon>
        <taxon>Chthoniobacteraceae</taxon>
        <taxon>Chthoniobacter</taxon>
    </lineage>
</organism>
<keyword evidence="2" id="KW-0808">Transferase</keyword>
<dbReference type="CDD" id="cd00761">
    <property type="entry name" value="Glyco_tranf_GTA_type"/>
    <property type="match status" value="1"/>
</dbReference>
<dbReference type="InterPro" id="IPR029044">
    <property type="entry name" value="Nucleotide-diphossugar_trans"/>
</dbReference>
<protein>
    <submittedName>
        <fullName evidence="2">Glycosyl transferase family 2</fullName>
    </submittedName>
</protein>
<dbReference type="RefSeq" id="WP_006982861.1">
    <property type="nucleotide sequence ID" value="NZ_ABVL01000026.1"/>
</dbReference>